<evidence type="ECO:0000259" key="7">
    <source>
        <dbReference type="PROSITE" id="PS50048"/>
    </source>
</evidence>
<name>A0A1V6NTP8_PENPO</name>
<reference evidence="9" key="1">
    <citation type="journal article" date="2017" name="Nat. Microbiol.">
        <title>Global analysis of biosynthetic gene clusters reveals vast potential of secondary metabolite production in Penicillium species.</title>
        <authorList>
            <person name="Nielsen J.C."/>
            <person name="Grijseels S."/>
            <person name="Prigent S."/>
            <person name="Ji B."/>
            <person name="Dainat J."/>
            <person name="Nielsen K.F."/>
            <person name="Frisvad J.C."/>
            <person name="Workman M."/>
            <person name="Nielsen J."/>
        </authorList>
    </citation>
    <scope>NUCLEOTIDE SEQUENCE [LARGE SCALE GENOMIC DNA]</scope>
    <source>
        <strain evidence="9">IBT 4502</strain>
    </source>
</reference>
<comment type="caution">
    <text evidence="8">The sequence shown here is derived from an EMBL/GenBank/DDBJ whole genome shotgun (WGS) entry which is preliminary data.</text>
</comment>
<dbReference type="Gene3D" id="4.10.240.10">
    <property type="entry name" value="Zn(2)-C6 fungal-type DNA-binding domain"/>
    <property type="match status" value="1"/>
</dbReference>
<evidence type="ECO:0000256" key="5">
    <source>
        <dbReference type="ARBA" id="ARBA00023242"/>
    </source>
</evidence>
<dbReference type="InterPro" id="IPR036864">
    <property type="entry name" value="Zn2-C6_fun-type_DNA-bd_sf"/>
</dbReference>
<dbReference type="AlphaFoldDB" id="A0A1V6NTP8"/>
<gene>
    <name evidence="8" type="ORF">PENPOL_c003G08094</name>
</gene>
<evidence type="ECO:0000256" key="2">
    <source>
        <dbReference type="ARBA" id="ARBA00023015"/>
    </source>
</evidence>
<evidence type="ECO:0000256" key="6">
    <source>
        <dbReference type="SAM" id="MobiDB-lite"/>
    </source>
</evidence>
<accession>A0A1V6NTP8</accession>
<evidence type="ECO:0000313" key="8">
    <source>
        <dbReference type="EMBL" id="OQD68093.1"/>
    </source>
</evidence>
<sequence length="751" mass="84984">MFRRCDMCRQQKEKCEGGIPCLRCSRLHRECILSRRRSSWRPAELSPTTEVADEISPTRSQSPRHIQPPTPVMNKDQEPSVLSRRVVYLEKIVQHKLGPIHLDLQTLQALSEEAEKHNESISPTENAAPDHETPAVDEKCSIQSVEDTVAHYSGEFSHWNFSMRIKKWIEQNISQDQARSSMAGLSEFYRSKDLQCLSSTMAAVSSLPPRFVATFLIHCFFKHAVTNYFYVDRDWLLAKVEIAYANPASLGRSDAGTMCMIFGILAIGTHYAYLEATNHETEENLTNDQENSGPFTGESASLAFYHQACRLLPNVITIASVESVQACLILGVFALPFDASGLAWTYLGIAVKLAVMNGMHRKCSEDCIDPQTKETRNRIWWSVYALERLVHCAITIQLPYRTSLPDSSITNLQQTYFPVDRCDVWTSTTSFFACLDATLHLNEMLSRLAREIPVEPQRSLHRLTQFQSELVVWWESLPSILIRPESASLSPEIRLRSHVKLEYCLARMFIGRFFIFPKESPQQQYMSSTESGGPGIASSPTSLNTSNFHLITDCVDAALSAIETCRFLRNTIGLARASYTEFSSCRAALLVITTQCFQAKGCRFRHHLREGLTMLKEMAAWSELARTEASLIEAFERVILKLDVTQNESCISDSDFTQFKRWENMWKGSSSVLDPFGLVREEDMNQMTRPVWEDWPRPSDVTSFDPNEPGSFAMPSHRSDTGPPYFPQACEDLATLLGLGFPLNLDISSNH</sequence>
<dbReference type="GO" id="GO:0008270">
    <property type="term" value="F:zinc ion binding"/>
    <property type="evidence" value="ECO:0007669"/>
    <property type="project" value="InterPro"/>
</dbReference>
<dbReference type="SMART" id="SM00906">
    <property type="entry name" value="Fungal_trans"/>
    <property type="match status" value="1"/>
</dbReference>
<dbReference type="SMART" id="SM00066">
    <property type="entry name" value="GAL4"/>
    <property type="match status" value="1"/>
</dbReference>
<proteinExistence type="predicted"/>
<evidence type="ECO:0000256" key="4">
    <source>
        <dbReference type="ARBA" id="ARBA00023163"/>
    </source>
</evidence>
<dbReference type="CDD" id="cd00067">
    <property type="entry name" value="GAL4"/>
    <property type="match status" value="1"/>
</dbReference>
<keyword evidence="9" id="KW-1185">Reference proteome</keyword>
<evidence type="ECO:0000256" key="3">
    <source>
        <dbReference type="ARBA" id="ARBA00023125"/>
    </source>
</evidence>
<dbReference type="Pfam" id="PF04082">
    <property type="entry name" value="Fungal_trans"/>
    <property type="match status" value="1"/>
</dbReference>
<keyword evidence="2" id="KW-0805">Transcription regulation</keyword>
<dbReference type="InterPro" id="IPR007219">
    <property type="entry name" value="XnlR_reg_dom"/>
</dbReference>
<dbReference type="GO" id="GO:0006351">
    <property type="term" value="P:DNA-templated transcription"/>
    <property type="evidence" value="ECO:0007669"/>
    <property type="project" value="InterPro"/>
</dbReference>
<evidence type="ECO:0000313" key="9">
    <source>
        <dbReference type="Proteomes" id="UP000191408"/>
    </source>
</evidence>
<keyword evidence="1" id="KW-0479">Metal-binding</keyword>
<dbReference type="Pfam" id="PF00172">
    <property type="entry name" value="Zn_clus"/>
    <property type="match status" value="1"/>
</dbReference>
<dbReference type="PANTHER" id="PTHR46910">
    <property type="entry name" value="TRANSCRIPTION FACTOR PDR1"/>
    <property type="match status" value="1"/>
</dbReference>
<dbReference type="GO" id="GO:0000981">
    <property type="term" value="F:DNA-binding transcription factor activity, RNA polymerase II-specific"/>
    <property type="evidence" value="ECO:0007669"/>
    <property type="project" value="InterPro"/>
</dbReference>
<feature type="region of interest" description="Disordered" evidence="6">
    <location>
        <begin position="691"/>
        <end position="723"/>
    </location>
</feature>
<dbReference type="EMBL" id="MDYM01000003">
    <property type="protein sequence ID" value="OQD68093.1"/>
    <property type="molecule type" value="Genomic_DNA"/>
</dbReference>
<dbReference type="PROSITE" id="PS50048">
    <property type="entry name" value="ZN2_CY6_FUNGAL_2"/>
    <property type="match status" value="1"/>
</dbReference>
<dbReference type="Proteomes" id="UP000191408">
    <property type="component" value="Unassembled WGS sequence"/>
</dbReference>
<dbReference type="InterPro" id="IPR001138">
    <property type="entry name" value="Zn2Cys6_DnaBD"/>
</dbReference>
<organism evidence="8 9">
    <name type="scientific">Penicillium polonicum</name>
    <dbReference type="NCBI Taxonomy" id="60169"/>
    <lineage>
        <taxon>Eukaryota</taxon>
        <taxon>Fungi</taxon>
        <taxon>Dikarya</taxon>
        <taxon>Ascomycota</taxon>
        <taxon>Pezizomycotina</taxon>
        <taxon>Eurotiomycetes</taxon>
        <taxon>Eurotiomycetidae</taxon>
        <taxon>Eurotiales</taxon>
        <taxon>Aspergillaceae</taxon>
        <taxon>Penicillium</taxon>
    </lineage>
</organism>
<dbReference type="InterPro" id="IPR050987">
    <property type="entry name" value="AtrR-like"/>
</dbReference>
<protein>
    <recommendedName>
        <fullName evidence="7">Zn(2)-C6 fungal-type domain-containing protein</fullName>
    </recommendedName>
</protein>
<dbReference type="GO" id="GO:0003677">
    <property type="term" value="F:DNA binding"/>
    <property type="evidence" value="ECO:0007669"/>
    <property type="project" value="UniProtKB-KW"/>
</dbReference>
<feature type="domain" description="Zn(2)-C6 fungal-type" evidence="7">
    <location>
        <begin position="4"/>
        <end position="33"/>
    </location>
</feature>
<keyword evidence="5" id="KW-0539">Nucleus</keyword>
<dbReference type="CDD" id="cd12148">
    <property type="entry name" value="fungal_TF_MHR"/>
    <property type="match status" value="1"/>
</dbReference>
<dbReference type="PANTHER" id="PTHR46910:SF23">
    <property type="entry name" value="THIAMINE REPRESSIBLE GENES REGULATORY PROTEIN THI1"/>
    <property type="match status" value="1"/>
</dbReference>
<dbReference type="SUPFAM" id="SSF57701">
    <property type="entry name" value="Zn2/Cys6 DNA-binding domain"/>
    <property type="match status" value="1"/>
</dbReference>
<keyword evidence="4" id="KW-0804">Transcription</keyword>
<feature type="region of interest" description="Disordered" evidence="6">
    <location>
        <begin position="44"/>
        <end position="78"/>
    </location>
</feature>
<evidence type="ECO:0000256" key="1">
    <source>
        <dbReference type="ARBA" id="ARBA00022723"/>
    </source>
</evidence>
<keyword evidence="3" id="KW-0238">DNA-binding</keyword>
<dbReference type="STRING" id="60169.A0A1V6NTP8"/>